<evidence type="ECO:0000259" key="2">
    <source>
        <dbReference type="Pfam" id="PF08044"/>
    </source>
</evidence>
<comment type="caution">
    <text evidence="3">The sequence shown here is derived from an EMBL/GenBank/DDBJ whole genome shotgun (WGS) entry which is preliminary data.</text>
</comment>
<dbReference type="EMBL" id="BAAARW010000011">
    <property type="protein sequence ID" value="GAA2416986.1"/>
    <property type="molecule type" value="Genomic_DNA"/>
</dbReference>
<evidence type="ECO:0000313" key="3">
    <source>
        <dbReference type="EMBL" id="GAA2416986.1"/>
    </source>
</evidence>
<sequence length="231" mass="24803">MTASQPPDLPGRADSSPSPPELRASDADRDRVADVLRDAAGEGRLTLEELDERLSAVYSAKTYAELEPITRDLPLPADPAPAPAPAYRAAGSAAEAPSWKTGVAIMAEFQRKGLWTVPETFTAFAFWGGGKIDLREARFASGEVRIRVFAIMGGIEVIAPDDLTVHVTGIGVMGGFNHRASGPGVPGSPRVTVSGLSFWGGVNVKRKARREEKRLRKEQRRRGELDQGESG</sequence>
<protein>
    <submittedName>
        <fullName evidence="3">DUF1707 domain-containing protein</fullName>
    </submittedName>
</protein>
<dbReference type="Proteomes" id="UP001501231">
    <property type="component" value="Unassembled WGS sequence"/>
</dbReference>
<feature type="domain" description="DUF1707" evidence="2">
    <location>
        <begin position="22"/>
        <end position="74"/>
    </location>
</feature>
<dbReference type="PANTHER" id="PTHR40763">
    <property type="entry name" value="MEMBRANE PROTEIN-RELATED"/>
    <property type="match status" value="1"/>
</dbReference>
<dbReference type="Pfam" id="PF08044">
    <property type="entry name" value="DUF1707"/>
    <property type="match status" value="1"/>
</dbReference>
<feature type="region of interest" description="Disordered" evidence="1">
    <location>
        <begin position="1"/>
        <end position="31"/>
    </location>
</feature>
<gene>
    <name evidence="3" type="ORF">GCM10010191_29320</name>
</gene>
<reference evidence="3 4" key="1">
    <citation type="journal article" date="2019" name="Int. J. Syst. Evol. Microbiol.">
        <title>The Global Catalogue of Microorganisms (GCM) 10K type strain sequencing project: providing services to taxonomists for standard genome sequencing and annotation.</title>
        <authorList>
            <consortium name="The Broad Institute Genomics Platform"/>
            <consortium name="The Broad Institute Genome Sequencing Center for Infectious Disease"/>
            <person name="Wu L."/>
            <person name="Ma J."/>
        </authorList>
    </citation>
    <scope>NUCLEOTIDE SEQUENCE [LARGE SCALE GENOMIC DNA]</scope>
    <source>
        <strain evidence="3 4">JCM 3325</strain>
    </source>
</reference>
<dbReference type="RefSeq" id="WP_344589476.1">
    <property type="nucleotide sequence ID" value="NZ_BAAARW010000011.1"/>
</dbReference>
<dbReference type="PANTHER" id="PTHR40763:SF4">
    <property type="entry name" value="DUF1707 DOMAIN-CONTAINING PROTEIN"/>
    <property type="match status" value="1"/>
</dbReference>
<dbReference type="InterPro" id="IPR012551">
    <property type="entry name" value="DUF1707_SHOCT-like"/>
</dbReference>
<evidence type="ECO:0000256" key="1">
    <source>
        <dbReference type="SAM" id="MobiDB-lite"/>
    </source>
</evidence>
<keyword evidence="4" id="KW-1185">Reference proteome</keyword>
<evidence type="ECO:0000313" key="4">
    <source>
        <dbReference type="Proteomes" id="UP001501231"/>
    </source>
</evidence>
<proteinExistence type="predicted"/>
<feature type="compositionally biased region" description="Basic and acidic residues" evidence="1">
    <location>
        <begin position="209"/>
        <end position="225"/>
    </location>
</feature>
<organism evidence="3 4">
    <name type="scientific">Actinomadura vinacea</name>
    <dbReference type="NCBI Taxonomy" id="115336"/>
    <lineage>
        <taxon>Bacteria</taxon>
        <taxon>Bacillati</taxon>
        <taxon>Actinomycetota</taxon>
        <taxon>Actinomycetes</taxon>
        <taxon>Streptosporangiales</taxon>
        <taxon>Thermomonosporaceae</taxon>
        <taxon>Actinomadura</taxon>
    </lineage>
</organism>
<feature type="region of interest" description="Disordered" evidence="1">
    <location>
        <begin position="207"/>
        <end position="231"/>
    </location>
</feature>
<accession>A0ABN3IXW7</accession>
<name>A0ABN3IXW7_9ACTN</name>